<keyword evidence="4" id="KW-0804">Transcription</keyword>
<dbReference type="PANTHER" id="PTHR47338">
    <property type="entry name" value="ZN(II)2CYS6 TRANSCRIPTION FACTOR (EUROFUNG)-RELATED"/>
    <property type="match status" value="1"/>
</dbReference>
<evidence type="ECO:0000259" key="6">
    <source>
        <dbReference type="PROSITE" id="PS50048"/>
    </source>
</evidence>
<keyword evidence="3" id="KW-0805">Transcription regulation</keyword>
<dbReference type="InterPro" id="IPR050815">
    <property type="entry name" value="TF_fung"/>
</dbReference>
<organism evidence="7 8">
    <name type="scientific">Batrachochytrium salamandrivorans</name>
    <dbReference type="NCBI Taxonomy" id="1357716"/>
    <lineage>
        <taxon>Eukaryota</taxon>
        <taxon>Fungi</taxon>
        <taxon>Fungi incertae sedis</taxon>
        <taxon>Chytridiomycota</taxon>
        <taxon>Chytridiomycota incertae sedis</taxon>
        <taxon>Chytridiomycetes</taxon>
        <taxon>Rhizophydiales</taxon>
        <taxon>Rhizophydiales incertae sedis</taxon>
        <taxon>Batrachochytrium</taxon>
    </lineage>
</organism>
<evidence type="ECO:0000256" key="5">
    <source>
        <dbReference type="ARBA" id="ARBA00023242"/>
    </source>
</evidence>
<gene>
    <name evidence="7" type="ORF">BASA50_003532</name>
</gene>
<evidence type="ECO:0000256" key="3">
    <source>
        <dbReference type="ARBA" id="ARBA00023015"/>
    </source>
</evidence>
<reference evidence="7 8" key="1">
    <citation type="submission" date="2021-02" db="EMBL/GenBank/DDBJ databases">
        <title>Variation within the Batrachochytrium salamandrivorans European outbreak.</title>
        <authorList>
            <person name="Kelly M."/>
            <person name="Pasmans F."/>
            <person name="Shea T.P."/>
            <person name="Munoz J.F."/>
            <person name="Carranza S."/>
            <person name="Cuomo C.A."/>
            <person name="Martel A."/>
        </authorList>
    </citation>
    <scope>NUCLEOTIDE SEQUENCE [LARGE SCALE GENOMIC DNA]</scope>
    <source>
        <strain evidence="7 8">AMFP18/2</strain>
    </source>
</reference>
<evidence type="ECO:0000256" key="2">
    <source>
        <dbReference type="ARBA" id="ARBA00022723"/>
    </source>
</evidence>
<proteinExistence type="predicted"/>
<keyword evidence="5" id="KW-0539">Nucleus</keyword>
<comment type="caution">
    <text evidence="7">The sequence shown here is derived from an EMBL/GenBank/DDBJ whole genome shotgun (WGS) entry which is preliminary data.</text>
</comment>
<keyword evidence="2" id="KW-0479">Metal-binding</keyword>
<protein>
    <recommendedName>
        <fullName evidence="6">Zn(2)-C6 fungal-type domain-containing protein</fullName>
    </recommendedName>
</protein>
<dbReference type="EMBL" id="JAFCIX010000102">
    <property type="protein sequence ID" value="KAH6598492.1"/>
    <property type="molecule type" value="Genomic_DNA"/>
</dbReference>
<keyword evidence="8" id="KW-1185">Reference proteome</keyword>
<name>A0ABQ8FHQ1_9FUNG</name>
<evidence type="ECO:0000256" key="4">
    <source>
        <dbReference type="ARBA" id="ARBA00023163"/>
    </source>
</evidence>
<dbReference type="CDD" id="cd12148">
    <property type="entry name" value="fungal_TF_MHR"/>
    <property type="match status" value="1"/>
</dbReference>
<dbReference type="Pfam" id="PF00172">
    <property type="entry name" value="Zn_clus"/>
    <property type="match status" value="1"/>
</dbReference>
<evidence type="ECO:0000256" key="1">
    <source>
        <dbReference type="ARBA" id="ARBA00004123"/>
    </source>
</evidence>
<dbReference type="Gene3D" id="4.10.240.10">
    <property type="entry name" value="Zn(2)-C6 fungal-type DNA-binding domain"/>
    <property type="match status" value="1"/>
</dbReference>
<evidence type="ECO:0000313" key="8">
    <source>
        <dbReference type="Proteomes" id="UP001648503"/>
    </source>
</evidence>
<comment type="subcellular location">
    <subcellularLocation>
        <location evidence="1">Nucleus</location>
    </subcellularLocation>
</comment>
<evidence type="ECO:0000313" key="7">
    <source>
        <dbReference type="EMBL" id="KAH6598492.1"/>
    </source>
</evidence>
<sequence>MQTQSSASGIQKSTISCQICRERKVKCGRELPYCKRCITSNVLCEYKSLRPPKAPAFRSLVRSMVNRLDILEDTLTGNHDDKPLFGAIGSVADCESNATIPQNTTALSTTRLAFLEGLRIQHTVSLPDLTMQYKYVSDQISHKRDKMRRASSSSTAFSNTYALTMIPSSMDATSFPVSHNTNHTPMPFQVASESNHQKREDSLSMGLTSQSQFINSVPHYTHDRSAYGTYDMGMLSSQNITSEQEIANICERIMPLDAARIARGAEKSPFLACALNSAQAWQTHQVDFALKHELAERKYALTCAKLDQDTLVEASTVIGILWLFEYCMEMIGYAHLRLARSTAVALKLHIYNSTLDEVESEFRCRLWWACYLCEVAYAAHTTSSRAIFGEYISSSQPLPLSIDNLPWASSSSLAISNSHPNGWDNTSLPQKTAHRITGRSIINLSYLQRSVMACKDWYTPGIPNQTTLGYRLLLFKILENVVEYVILFKRQGADMLDHQHLSLCASLHSWIASLPHGYDGKIPTHSFPNVYDYWHVTRILINNLLYHHVTLRLHRPMLCQLLRSRIAPFQMLAEPAYIESVRSAVESTSLIHQIFLYKSATKQTMLYLHMPVLLCRQYIIYSASLFGVMLHVMRDHIQVQDTMAHLNIHMSALSRLVSRSSDALAQTNMLRRMADLSSDPLLPEQLADILPQ</sequence>
<dbReference type="PANTHER" id="PTHR47338:SF5">
    <property type="entry name" value="ZN(II)2CYS6 TRANSCRIPTION FACTOR (EUROFUNG)"/>
    <property type="match status" value="1"/>
</dbReference>
<accession>A0ABQ8FHQ1</accession>
<feature type="domain" description="Zn(2)-C6 fungal-type" evidence="6">
    <location>
        <begin position="16"/>
        <end position="46"/>
    </location>
</feature>
<dbReference type="InterPro" id="IPR036864">
    <property type="entry name" value="Zn2-C6_fun-type_DNA-bd_sf"/>
</dbReference>
<dbReference type="InterPro" id="IPR001138">
    <property type="entry name" value="Zn2Cys6_DnaBD"/>
</dbReference>
<dbReference type="CDD" id="cd00067">
    <property type="entry name" value="GAL4"/>
    <property type="match status" value="1"/>
</dbReference>
<dbReference type="SMART" id="SM00066">
    <property type="entry name" value="GAL4"/>
    <property type="match status" value="1"/>
</dbReference>
<dbReference type="PROSITE" id="PS00463">
    <property type="entry name" value="ZN2_CY6_FUNGAL_1"/>
    <property type="match status" value="1"/>
</dbReference>
<dbReference type="SUPFAM" id="SSF57701">
    <property type="entry name" value="Zn2/Cys6 DNA-binding domain"/>
    <property type="match status" value="1"/>
</dbReference>
<dbReference type="Proteomes" id="UP001648503">
    <property type="component" value="Unassembled WGS sequence"/>
</dbReference>
<dbReference type="PROSITE" id="PS50048">
    <property type="entry name" value="ZN2_CY6_FUNGAL_2"/>
    <property type="match status" value="1"/>
</dbReference>